<dbReference type="PANTHER" id="PTHR40940">
    <property type="entry name" value="PROTEIN BATD-RELATED"/>
    <property type="match status" value="1"/>
</dbReference>
<evidence type="ECO:0000313" key="5">
    <source>
        <dbReference type="Proteomes" id="UP000711407"/>
    </source>
</evidence>
<name>A0A921JHU8_9BACT</name>
<evidence type="ECO:0000256" key="3">
    <source>
        <dbReference type="SAM" id="SignalP"/>
    </source>
</evidence>
<reference evidence="4" key="2">
    <citation type="submission" date="2021-09" db="EMBL/GenBank/DDBJ databases">
        <authorList>
            <person name="Gilroy R."/>
        </authorList>
    </citation>
    <scope>NUCLEOTIDE SEQUENCE</scope>
    <source>
        <strain evidence="4">4100</strain>
    </source>
</reference>
<protein>
    <submittedName>
        <fullName evidence="4">BatD family protein</fullName>
    </submittedName>
</protein>
<evidence type="ECO:0000256" key="2">
    <source>
        <dbReference type="SAM" id="Phobius"/>
    </source>
</evidence>
<feature type="transmembrane region" description="Helical" evidence="2">
    <location>
        <begin position="465"/>
        <end position="483"/>
    </location>
</feature>
<comment type="caution">
    <text evidence="4">The sequence shown here is derived from an EMBL/GenBank/DDBJ whole genome shotgun (WGS) entry which is preliminary data.</text>
</comment>
<keyword evidence="2" id="KW-0472">Membrane</keyword>
<keyword evidence="3" id="KW-0732">Signal</keyword>
<dbReference type="AlphaFoldDB" id="A0A921JHU8"/>
<dbReference type="InterPro" id="IPR025738">
    <property type="entry name" value="BatD"/>
</dbReference>
<dbReference type="PANTHER" id="PTHR40940:SF2">
    <property type="entry name" value="BATD"/>
    <property type="match status" value="1"/>
</dbReference>
<gene>
    <name evidence="4" type="ORF">K8V47_05165</name>
</gene>
<sequence>MKRLIFLTLVTFCTIASLSAQQISFEAIAPRGMVREGDKFALTFRLNNATATPPRQPQIAGCTFIYGPATSSRSSYSVINGAVTSSSSTDYVFTYRADKAGKVSVPALSVTVDGKRYTSRPIEFNIGNAIPGQQDPDQGQGRGNHRGNYPPVDMNDIATQSSGRAVNANDVFVRIILSKSQAYEQEAIVCTIKLYTKYQISSFMPTLQPSFDGFLIQELDVQPALNEVETLNGQNYMTAVLKKCILFPQRSGKLTINSGNYDITVVQYERINMGLMTVSNPTEKQIKVSSNTASTNIQPLPTPQPEGFSGAVGTFNVDSRLVGTTFRTDDAATLIYTISGTGNIKYLKEPTLDFPTEFELYEPQSDIDTRVQGGNVSGTMTINYTFVPRQVGQFRIGSDKFVYFDPAKRQYVTLTTNPFDIKVSQGAGNAVSSRQDIASKNTDIRHIHLHGATPSHGNNLVIDRIWYWLLYLAAIGVLGGVFYTNRRHMRMAADVTGTRMARASKEARKRLRSAKGHMDSRDSDKFYEAVLQAMWGFLSDKLSMPASQLSRENVSEKLHDFGADDAVTDRLISILDQCEMARYTPMGSDEQMGSLYKEASEVINTLSSIRKK</sequence>
<accession>A0A921JHU8</accession>
<organism evidence="4 5">
    <name type="scientific">Candidatus Amulumruptor caecigallinarius</name>
    <dbReference type="NCBI Taxonomy" id="2109911"/>
    <lineage>
        <taxon>Bacteria</taxon>
        <taxon>Pseudomonadati</taxon>
        <taxon>Bacteroidota</taxon>
        <taxon>Bacteroidia</taxon>
        <taxon>Bacteroidales</taxon>
        <taxon>Muribaculaceae</taxon>
        <taxon>Candidatus Amulumruptor</taxon>
    </lineage>
</organism>
<reference evidence="4" key="1">
    <citation type="journal article" date="2021" name="PeerJ">
        <title>Extensive microbial diversity within the chicken gut microbiome revealed by metagenomics and culture.</title>
        <authorList>
            <person name="Gilroy R."/>
            <person name="Ravi A."/>
            <person name="Getino M."/>
            <person name="Pursley I."/>
            <person name="Horton D.L."/>
            <person name="Alikhan N.F."/>
            <person name="Baker D."/>
            <person name="Gharbi K."/>
            <person name="Hall N."/>
            <person name="Watson M."/>
            <person name="Adriaenssens E.M."/>
            <person name="Foster-Nyarko E."/>
            <person name="Jarju S."/>
            <person name="Secka A."/>
            <person name="Antonio M."/>
            <person name="Oren A."/>
            <person name="Chaudhuri R.R."/>
            <person name="La Ragione R."/>
            <person name="Hildebrand F."/>
            <person name="Pallen M.J."/>
        </authorList>
    </citation>
    <scope>NUCLEOTIDE SEQUENCE</scope>
    <source>
        <strain evidence="4">4100</strain>
    </source>
</reference>
<evidence type="ECO:0000313" key="4">
    <source>
        <dbReference type="EMBL" id="HJE39130.1"/>
    </source>
</evidence>
<dbReference type="Pfam" id="PF13584">
    <property type="entry name" value="BatD"/>
    <property type="match status" value="2"/>
</dbReference>
<dbReference type="EMBL" id="DYXT01000028">
    <property type="protein sequence ID" value="HJE39130.1"/>
    <property type="molecule type" value="Genomic_DNA"/>
</dbReference>
<proteinExistence type="predicted"/>
<feature type="chain" id="PRO_5037703053" evidence="3">
    <location>
        <begin position="23"/>
        <end position="612"/>
    </location>
</feature>
<feature type="region of interest" description="Disordered" evidence="1">
    <location>
        <begin position="125"/>
        <end position="149"/>
    </location>
</feature>
<keyword evidence="2" id="KW-1133">Transmembrane helix</keyword>
<keyword evidence="2" id="KW-0812">Transmembrane</keyword>
<evidence type="ECO:0000256" key="1">
    <source>
        <dbReference type="SAM" id="MobiDB-lite"/>
    </source>
</evidence>
<dbReference type="Proteomes" id="UP000711407">
    <property type="component" value="Unassembled WGS sequence"/>
</dbReference>
<feature type="signal peptide" evidence="3">
    <location>
        <begin position="1"/>
        <end position="22"/>
    </location>
</feature>